<dbReference type="Pfam" id="PF00561">
    <property type="entry name" value="Abhydrolase_1"/>
    <property type="match status" value="1"/>
</dbReference>
<dbReference type="InterPro" id="IPR050266">
    <property type="entry name" value="AB_hydrolase_sf"/>
</dbReference>
<name>A0ABP8DXY3_9MICO</name>
<dbReference type="PRINTS" id="PR00111">
    <property type="entry name" value="ABHYDROLASE"/>
</dbReference>
<dbReference type="InterPro" id="IPR029058">
    <property type="entry name" value="AB_hydrolase_fold"/>
</dbReference>
<organism evidence="3 4">
    <name type="scientific">Frondihabitans peucedani</name>
    <dbReference type="NCBI Taxonomy" id="598626"/>
    <lineage>
        <taxon>Bacteria</taxon>
        <taxon>Bacillati</taxon>
        <taxon>Actinomycetota</taxon>
        <taxon>Actinomycetes</taxon>
        <taxon>Micrococcales</taxon>
        <taxon>Microbacteriaceae</taxon>
        <taxon>Frondihabitans</taxon>
    </lineage>
</organism>
<dbReference type="PANTHER" id="PTHR43798">
    <property type="entry name" value="MONOACYLGLYCEROL LIPASE"/>
    <property type="match status" value="1"/>
</dbReference>
<protein>
    <recommendedName>
        <fullName evidence="2">AB hydrolase-1 domain-containing protein</fullName>
    </recommendedName>
</protein>
<dbReference type="Proteomes" id="UP001501594">
    <property type="component" value="Unassembled WGS sequence"/>
</dbReference>
<evidence type="ECO:0000259" key="2">
    <source>
        <dbReference type="Pfam" id="PF00561"/>
    </source>
</evidence>
<gene>
    <name evidence="3" type="ORF">GCM10022256_04550</name>
</gene>
<dbReference type="SUPFAM" id="SSF53474">
    <property type="entry name" value="alpha/beta-Hydrolases"/>
    <property type="match status" value="1"/>
</dbReference>
<reference evidence="4" key="1">
    <citation type="journal article" date="2019" name="Int. J. Syst. Evol. Microbiol.">
        <title>The Global Catalogue of Microorganisms (GCM) 10K type strain sequencing project: providing services to taxonomists for standard genome sequencing and annotation.</title>
        <authorList>
            <consortium name="The Broad Institute Genomics Platform"/>
            <consortium name="The Broad Institute Genome Sequencing Center for Infectious Disease"/>
            <person name="Wu L."/>
            <person name="Ma J."/>
        </authorList>
    </citation>
    <scope>NUCLEOTIDE SEQUENCE [LARGE SCALE GENOMIC DNA]</scope>
    <source>
        <strain evidence="4">JCM 17442</strain>
    </source>
</reference>
<dbReference type="PRINTS" id="PR00412">
    <property type="entry name" value="EPOXHYDRLASE"/>
</dbReference>
<dbReference type="InterPro" id="IPR000073">
    <property type="entry name" value="AB_hydrolase_1"/>
</dbReference>
<keyword evidence="4" id="KW-1185">Reference proteome</keyword>
<evidence type="ECO:0000313" key="3">
    <source>
        <dbReference type="EMBL" id="GAA4264843.1"/>
    </source>
</evidence>
<dbReference type="PANTHER" id="PTHR43798:SF31">
    <property type="entry name" value="AB HYDROLASE SUPERFAMILY PROTEIN YCLE"/>
    <property type="match status" value="1"/>
</dbReference>
<dbReference type="RefSeq" id="WP_344793418.1">
    <property type="nucleotide sequence ID" value="NZ_BAABAU010000001.1"/>
</dbReference>
<keyword evidence="1" id="KW-0378">Hydrolase</keyword>
<feature type="domain" description="AB hydrolase-1" evidence="2">
    <location>
        <begin position="26"/>
        <end position="144"/>
    </location>
</feature>
<evidence type="ECO:0000313" key="4">
    <source>
        <dbReference type="Proteomes" id="UP001501594"/>
    </source>
</evidence>
<evidence type="ECO:0000256" key="1">
    <source>
        <dbReference type="ARBA" id="ARBA00022801"/>
    </source>
</evidence>
<dbReference type="EMBL" id="BAABAU010000001">
    <property type="protein sequence ID" value="GAA4264843.1"/>
    <property type="molecule type" value="Genomic_DNA"/>
</dbReference>
<comment type="caution">
    <text evidence="3">The sequence shown here is derived from an EMBL/GenBank/DDBJ whole genome shotgun (WGS) entry which is preliminary data.</text>
</comment>
<dbReference type="InterPro" id="IPR000639">
    <property type="entry name" value="Epox_hydrolase-like"/>
</dbReference>
<proteinExistence type="predicted"/>
<dbReference type="Gene3D" id="3.40.50.1820">
    <property type="entry name" value="alpha/beta hydrolase"/>
    <property type="match status" value="1"/>
</dbReference>
<sequence>MTAEQLSIPTPDGTAIAATRRHGTGPTVLLLHAGVADRRAWDTVAADLEEDGFDLLSYDRRGYGDTAAAAEGSSLTHVDDLLTVLDFAGVGRAFLVGNSMGGALALDTALLHPDRVAGILLVGAAVSGMTDDDTPFDWKLDDASAPLMETAEDSDAPLDARIDALAHLWLDGPAAPAGRVSGAPRELFRSMNRRILEVAAPDSAGDAGVDAWTRLDELQVPVTAAWGDLDVPCDVPFYEETVRRLGQGPARILPGTAHLPGLDQPTVVAGLVRELAGR</sequence>
<accession>A0ABP8DXY3</accession>